<name>A0A6B4CR96_CLOBO</name>
<accession>A0A6B4CR96</accession>
<gene>
    <name evidence="4" type="ORF">FC794_07740</name>
</gene>
<dbReference type="Gene3D" id="3.40.50.2000">
    <property type="entry name" value="Glycogen Phosphorylase B"/>
    <property type="match status" value="2"/>
</dbReference>
<protein>
    <submittedName>
        <fullName evidence="4">Glycosyltransferase family 4 protein</fullName>
    </submittedName>
</protein>
<proteinExistence type="predicted"/>
<evidence type="ECO:0000313" key="5">
    <source>
        <dbReference type="Proteomes" id="UP000478995"/>
    </source>
</evidence>
<evidence type="ECO:0000256" key="2">
    <source>
        <dbReference type="ARBA" id="ARBA00022679"/>
    </source>
</evidence>
<evidence type="ECO:0000259" key="3">
    <source>
        <dbReference type="Pfam" id="PF00534"/>
    </source>
</evidence>
<keyword evidence="2 4" id="KW-0808">Transferase</keyword>
<dbReference type="Proteomes" id="UP000478995">
    <property type="component" value="Unassembled WGS sequence"/>
</dbReference>
<keyword evidence="1" id="KW-0328">Glycosyltransferase</keyword>
<dbReference type="PANTHER" id="PTHR12526">
    <property type="entry name" value="GLYCOSYLTRANSFERASE"/>
    <property type="match status" value="1"/>
</dbReference>
<dbReference type="InterPro" id="IPR001296">
    <property type="entry name" value="Glyco_trans_1"/>
</dbReference>
<dbReference type="CDD" id="cd03794">
    <property type="entry name" value="GT4_WbuB-like"/>
    <property type="match status" value="1"/>
</dbReference>
<reference evidence="4 5" key="1">
    <citation type="submission" date="2019-04" db="EMBL/GenBank/DDBJ databases">
        <title>Genome sequencing of Clostridium botulinum Groups I-IV and Clostridium butyricum.</title>
        <authorList>
            <person name="Brunt J."/>
            <person name="Van Vliet A.H.M."/>
            <person name="Stringer S.C."/>
            <person name="Carter A.T."/>
            <person name="Peck M.W."/>
        </authorList>
    </citation>
    <scope>NUCLEOTIDE SEQUENCE [LARGE SCALE GENOMIC DNA]</scope>
    <source>
        <strain evidence="4 5">IFR 18/037</strain>
    </source>
</reference>
<dbReference type="SUPFAM" id="SSF53756">
    <property type="entry name" value="UDP-Glycosyltransferase/glycogen phosphorylase"/>
    <property type="match status" value="1"/>
</dbReference>
<comment type="caution">
    <text evidence="4">The sequence shown here is derived from an EMBL/GenBank/DDBJ whole genome shotgun (WGS) entry which is preliminary data.</text>
</comment>
<evidence type="ECO:0000256" key="1">
    <source>
        <dbReference type="ARBA" id="ARBA00022676"/>
    </source>
</evidence>
<organism evidence="4 5">
    <name type="scientific">Clostridium botulinum</name>
    <dbReference type="NCBI Taxonomy" id="1491"/>
    <lineage>
        <taxon>Bacteria</taxon>
        <taxon>Bacillati</taxon>
        <taxon>Bacillota</taxon>
        <taxon>Clostridia</taxon>
        <taxon>Eubacteriales</taxon>
        <taxon>Clostridiaceae</taxon>
        <taxon>Clostridium</taxon>
    </lineage>
</organism>
<evidence type="ECO:0000313" key="4">
    <source>
        <dbReference type="EMBL" id="NFG16681.1"/>
    </source>
</evidence>
<dbReference type="EMBL" id="SWOY01000002">
    <property type="protein sequence ID" value="NFG16681.1"/>
    <property type="molecule type" value="Genomic_DNA"/>
</dbReference>
<feature type="domain" description="Glycosyl transferase family 1" evidence="3">
    <location>
        <begin position="204"/>
        <end position="369"/>
    </location>
</feature>
<dbReference type="RefSeq" id="WP_012704434.1">
    <property type="nucleotide sequence ID" value="NZ_CP013847.1"/>
</dbReference>
<dbReference type="GO" id="GO:0016757">
    <property type="term" value="F:glycosyltransferase activity"/>
    <property type="evidence" value="ECO:0007669"/>
    <property type="project" value="UniProtKB-KW"/>
</dbReference>
<sequence length="392" mass="45720">MKICMIDLENEMLTARFYWKDANSLSKNEFDVTYITFSKEYEKEYVTEQGIRHIILKHGQIDTEKISSNKFDIITNLNMSTVNKLAKVILKDNYDIYYLNGIYSPQVAKIIKNKNKNKKVIWQLQESYPDYIRDYISTQSFIKNFNKYLYSFYINLYQKYYSTLFDYIIVTDDSIKKYFNPIINDKIVAIYNYSSLEAYGTNVSKEYDLIYCGGITTARGAMSILKAVKIGKEIKSDIKMVFVGPVSEKDLRTKMDRYIMKNNLGKNIFFIGSISFDKIGSYLAKSKIGLAPLFPISKYKKNISMKIFEYMQYGLPIVGSDFGPIKSFLEESNSGICVNPEDGTEIWKAIKSILEDEKLYMKYSQNGKKAYKNKYNWTKMEENIINIFNNLA</sequence>
<dbReference type="Pfam" id="PF00534">
    <property type="entry name" value="Glycos_transf_1"/>
    <property type="match status" value="1"/>
</dbReference>
<dbReference type="PANTHER" id="PTHR12526:SF629">
    <property type="entry name" value="TEICHURONIC ACID BIOSYNTHESIS GLYCOSYLTRANSFERASE TUAH-RELATED"/>
    <property type="match status" value="1"/>
</dbReference>
<dbReference type="AlphaFoldDB" id="A0A6B4CR96"/>